<feature type="domain" description="Major facilitator superfamily (MFS) profile" evidence="6">
    <location>
        <begin position="18"/>
        <end position="416"/>
    </location>
</feature>
<dbReference type="RefSeq" id="WP_303306294.1">
    <property type="nucleotide sequence ID" value="NZ_JAODOP010000004.1"/>
</dbReference>
<dbReference type="InterPro" id="IPR051337">
    <property type="entry name" value="OPA_Antiporter"/>
</dbReference>
<feature type="transmembrane region" description="Helical" evidence="5">
    <location>
        <begin position="363"/>
        <end position="383"/>
    </location>
</feature>
<evidence type="ECO:0000256" key="1">
    <source>
        <dbReference type="ARBA" id="ARBA00004127"/>
    </source>
</evidence>
<keyword evidence="8" id="KW-1185">Reference proteome</keyword>
<dbReference type="InterPro" id="IPR011701">
    <property type="entry name" value="MFS"/>
</dbReference>
<keyword evidence="4 5" id="KW-0472">Membrane</keyword>
<evidence type="ECO:0000256" key="4">
    <source>
        <dbReference type="ARBA" id="ARBA00023136"/>
    </source>
</evidence>
<feature type="transmembrane region" description="Helical" evidence="5">
    <location>
        <begin position="174"/>
        <end position="194"/>
    </location>
</feature>
<feature type="transmembrane region" description="Helical" evidence="5">
    <location>
        <begin position="328"/>
        <end position="351"/>
    </location>
</feature>
<keyword evidence="3 5" id="KW-1133">Transmembrane helix</keyword>
<comment type="subcellular location">
    <subcellularLocation>
        <location evidence="1">Endomembrane system</location>
        <topology evidence="1">Multi-pass membrane protein</topology>
    </subcellularLocation>
</comment>
<dbReference type="PANTHER" id="PTHR43826:SF3">
    <property type="entry name" value="GLUCOSE-6-PHOSPHATE EXCHANGER SLC37A4"/>
    <property type="match status" value="1"/>
</dbReference>
<dbReference type="SUPFAM" id="SSF103473">
    <property type="entry name" value="MFS general substrate transporter"/>
    <property type="match status" value="1"/>
</dbReference>
<feature type="transmembrane region" description="Helical" evidence="5">
    <location>
        <begin position="236"/>
        <end position="261"/>
    </location>
</feature>
<protein>
    <submittedName>
        <fullName evidence="7">MFS transporter</fullName>
    </submittedName>
</protein>
<dbReference type="PANTHER" id="PTHR43826">
    <property type="entry name" value="GLUCOSE-6-PHOSPHATE EXCHANGER SLC37A4"/>
    <property type="match status" value="1"/>
</dbReference>
<evidence type="ECO:0000313" key="7">
    <source>
        <dbReference type="EMBL" id="MEF3833956.1"/>
    </source>
</evidence>
<reference evidence="7 8" key="1">
    <citation type="submission" date="2022-09" db="EMBL/GenBank/DDBJ databases">
        <title>Genome sequencing of Flavivirga sp. MEBiC05379.</title>
        <authorList>
            <person name="Oh H.-M."/>
            <person name="Kwon K.K."/>
            <person name="Park M.J."/>
            <person name="Yang S.-H."/>
        </authorList>
    </citation>
    <scope>NUCLEOTIDE SEQUENCE [LARGE SCALE GENOMIC DNA]</scope>
    <source>
        <strain evidence="7 8">MEBiC05379</strain>
    </source>
</reference>
<dbReference type="Proteomes" id="UP001337305">
    <property type="component" value="Unassembled WGS sequence"/>
</dbReference>
<gene>
    <name evidence="7" type="ORF">N1F79_12505</name>
</gene>
<dbReference type="PROSITE" id="PS50850">
    <property type="entry name" value="MFS"/>
    <property type="match status" value="1"/>
</dbReference>
<proteinExistence type="predicted"/>
<evidence type="ECO:0000256" key="3">
    <source>
        <dbReference type="ARBA" id="ARBA00022989"/>
    </source>
</evidence>
<dbReference type="Gene3D" id="1.20.1250.20">
    <property type="entry name" value="MFS general substrate transporter like domains"/>
    <property type="match status" value="2"/>
</dbReference>
<accession>A0ABU7XUA2</accession>
<feature type="transmembrane region" description="Helical" evidence="5">
    <location>
        <begin position="83"/>
        <end position="99"/>
    </location>
</feature>
<dbReference type="InterPro" id="IPR000849">
    <property type="entry name" value="Sugar_P_transporter"/>
</dbReference>
<evidence type="ECO:0000256" key="2">
    <source>
        <dbReference type="ARBA" id="ARBA00022692"/>
    </source>
</evidence>
<name>A0ABU7XUA2_9FLAO</name>
<dbReference type="InterPro" id="IPR020846">
    <property type="entry name" value="MFS_dom"/>
</dbReference>
<dbReference type="PIRSF" id="PIRSF002808">
    <property type="entry name" value="Hexose_phosphate_transp"/>
    <property type="match status" value="1"/>
</dbReference>
<feature type="transmembrane region" description="Helical" evidence="5">
    <location>
        <begin position="304"/>
        <end position="322"/>
    </location>
</feature>
<dbReference type="InterPro" id="IPR036259">
    <property type="entry name" value="MFS_trans_sf"/>
</dbReference>
<organism evidence="7 8">
    <name type="scientific">Flavivirga spongiicola</name>
    <dbReference type="NCBI Taxonomy" id="421621"/>
    <lineage>
        <taxon>Bacteria</taxon>
        <taxon>Pseudomonadati</taxon>
        <taxon>Bacteroidota</taxon>
        <taxon>Flavobacteriia</taxon>
        <taxon>Flavobacteriales</taxon>
        <taxon>Flavobacteriaceae</taxon>
        <taxon>Flavivirga</taxon>
    </lineage>
</organism>
<feature type="transmembrane region" description="Helical" evidence="5">
    <location>
        <begin position="16"/>
        <end position="33"/>
    </location>
</feature>
<sequence length="416" mass="46512">MSDINVSASDFRRSQWKMLFAVMFCYLFYYTGRQNFGWAIQGIGLEFNVTKQHIGWAGAAMLWAYGIGQFINGNLADKYGARRMMVIGGLLSVLMNWATSFATAYWMIVLFWALNGFSQSLGWAPGSRLVSNWWGGKERGKAFGFYLFAAGCSSILIYLLSIVMLDIYELDWRWLFRWPVLLLLIGCAVFYYVVRNKPEDLGYLPLEEDKATQEVKSEEKETSLQRYGKVLKNKKFILACVSIGFQNTARYGLLVWVPLYYLGTSIKGSSNLWIALALPIGMALGTIFFGQLSDRVFKSNRSKPIALSMSLAALVILMVYIVPKENMVGGLVLMFLAGFLVYGPQSCYWPLSPDLLGVKRSGTGVGVMNTFAYGFAGAGEPFIGYMADLTGQENIVFLVTASMCALSALIILFVRR</sequence>
<evidence type="ECO:0000256" key="5">
    <source>
        <dbReference type="SAM" id="Phobius"/>
    </source>
</evidence>
<comment type="caution">
    <text evidence="7">The sequence shown here is derived from an EMBL/GenBank/DDBJ whole genome shotgun (WGS) entry which is preliminary data.</text>
</comment>
<feature type="transmembrane region" description="Helical" evidence="5">
    <location>
        <begin position="273"/>
        <end position="292"/>
    </location>
</feature>
<feature type="transmembrane region" description="Helical" evidence="5">
    <location>
        <begin position="395"/>
        <end position="414"/>
    </location>
</feature>
<evidence type="ECO:0000313" key="8">
    <source>
        <dbReference type="Proteomes" id="UP001337305"/>
    </source>
</evidence>
<feature type="transmembrane region" description="Helical" evidence="5">
    <location>
        <begin position="145"/>
        <end position="168"/>
    </location>
</feature>
<keyword evidence="2 5" id="KW-0812">Transmembrane</keyword>
<dbReference type="Pfam" id="PF07690">
    <property type="entry name" value="MFS_1"/>
    <property type="match status" value="1"/>
</dbReference>
<feature type="transmembrane region" description="Helical" evidence="5">
    <location>
        <begin position="53"/>
        <end position="71"/>
    </location>
</feature>
<evidence type="ECO:0000259" key="6">
    <source>
        <dbReference type="PROSITE" id="PS50850"/>
    </source>
</evidence>
<dbReference type="EMBL" id="JAODOP010000004">
    <property type="protein sequence ID" value="MEF3833956.1"/>
    <property type="molecule type" value="Genomic_DNA"/>
</dbReference>